<evidence type="ECO:0000256" key="3">
    <source>
        <dbReference type="ARBA" id="ARBA00022475"/>
    </source>
</evidence>
<dbReference type="SUPFAM" id="SSF52540">
    <property type="entry name" value="P-loop containing nucleoside triphosphate hydrolases"/>
    <property type="match status" value="1"/>
</dbReference>
<comment type="caution">
    <text evidence="12">The sequence shown here is derived from an EMBL/GenBank/DDBJ whole genome shotgun (WGS) entry which is preliminary data.</text>
</comment>
<dbReference type="Gene3D" id="3.40.50.300">
    <property type="entry name" value="P-loop containing nucleotide triphosphate hydrolases"/>
    <property type="match status" value="1"/>
</dbReference>
<keyword evidence="8" id="KW-0472">Membrane</keyword>
<dbReference type="FunFam" id="3.40.50.300:FF:000056">
    <property type="entry name" value="Cell division ATP-binding protein FtsE"/>
    <property type="match status" value="1"/>
</dbReference>
<dbReference type="InterPro" id="IPR003439">
    <property type="entry name" value="ABC_transporter-like_ATP-bd"/>
</dbReference>
<keyword evidence="2" id="KW-0813">Transport</keyword>
<dbReference type="GO" id="GO:0005886">
    <property type="term" value="C:plasma membrane"/>
    <property type="evidence" value="ECO:0007669"/>
    <property type="project" value="UniProtKB-ARBA"/>
</dbReference>
<evidence type="ECO:0000313" key="13">
    <source>
        <dbReference type="Proteomes" id="UP001144204"/>
    </source>
</evidence>
<dbReference type="Gene3D" id="3.30.70.260">
    <property type="match status" value="1"/>
</dbReference>
<evidence type="ECO:0000256" key="4">
    <source>
        <dbReference type="ARBA" id="ARBA00022741"/>
    </source>
</evidence>
<dbReference type="SMART" id="SM00930">
    <property type="entry name" value="NIL"/>
    <property type="match status" value="1"/>
</dbReference>
<sequence>MIEFKNVSKIFKLKDKNLKAVQNVNLKINNGEIYGIIGYSGAGKSTLVRMLNGLETPTTGQILIGKHNISDLSTSQLRIQRKKIGMIFQHFNLLWSRTVLKNVALPLEIAGVSKEKRLQKARKLLSLVGLENRGNDYPSELSGGQKQRVGIARALANDPKILISDEATSALDPETTDDILDLLTDINKRLGITIILITHEMHAVRKVASKVAVMKAGRIVEKGSLIDIFTHPKNEVTKQFVNKEANGDEKELQSTLDNVIHSDPKNAIIRLIFNGSQSGDPVVSSISKKYQIQISIIQGNVKQTRNGAIGSLIIQLIGNHDEQEKVIEYLQKLQIETEVIYHE</sequence>
<feature type="domain" description="ABC transporter" evidence="11">
    <location>
        <begin position="2"/>
        <end position="241"/>
    </location>
</feature>
<keyword evidence="3" id="KW-1003">Cell membrane</keyword>
<dbReference type="EMBL" id="BRPL01000002">
    <property type="protein sequence ID" value="GLB47069.1"/>
    <property type="molecule type" value="Genomic_DNA"/>
</dbReference>
<dbReference type="InterPro" id="IPR017871">
    <property type="entry name" value="ABC_transporter-like_CS"/>
</dbReference>
<dbReference type="Pfam" id="PF09383">
    <property type="entry name" value="NIL"/>
    <property type="match status" value="1"/>
</dbReference>
<dbReference type="InterPro" id="IPR003593">
    <property type="entry name" value="AAA+_ATPase"/>
</dbReference>
<comment type="catalytic activity">
    <reaction evidence="9">
        <text>ATP + H2O = ADP + phosphate + H(+)</text>
        <dbReference type="Rhea" id="RHEA:13065"/>
        <dbReference type="ChEBI" id="CHEBI:15377"/>
        <dbReference type="ChEBI" id="CHEBI:15378"/>
        <dbReference type="ChEBI" id="CHEBI:30616"/>
        <dbReference type="ChEBI" id="CHEBI:43474"/>
        <dbReference type="ChEBI" id="CHEBI:456216"/>
    </reaction>
</comment>
<keyword evidence="6" id="KW-1278">Translocase</keyword>
<evidence type="ECO:0000256" key="7">
    <source>
        <dbReference type="ARBA" id="ARBA00022970"/>
    </source>
</evidence>
<dbReference type="InterPro" id="IPR050086">
    <property type="entry name" value="MetN_ABC_transporter-like"/>
</dbReference>
<reference evidence="12" key="2">
    <citation type="journal article" date="2023" name="PLoS ONE">
        <title>Philodulcilactobacillus myokoensis gen. nov., sp. nov., a fructophilic, acidophilic, and agar-phobic lactic acid bacterium isolated from fermented vegetable extracts.</title>
        <authorList>
            <person name="Kouya T."/>
            <person name="Ishiyama Y."/>
            <person name="Ohashi S."/>
            <person name="Kumakubo R."/>
            <person name="Yamazaki T."/>
            <person name="Otaki T."/>
        </authorList>
    </citation>
    <scope>NUCLEOTIDE SEQUENCE</scope>
    <source>
        <strain evidence="12">WR16-4</strain>
    </source>
</reference>
<evidence type="ECO:0000256" key="10">
    <source>
        <dbReference type="ARBA" id="ARBA00055994"/>
    </source>
</evidence>
<dbReference type="InterPro" id="IPR045865">
    <property type="entry name" value="ACT-like_dom_sf"/>
</dbReference>
<evidence type="ECO:0000313" key="12">
    <source>
        <dbReference type="EMBL" id="GLB47069.1"/>
    </source>
</evidence>
<evidence type="ECO:0000256" key="6">
    <source>
        <dbReference type="ARBA" id="ARBA00022967"/>
    </source>
</evidence>
<comment type="similarity">
    <text evidence="1">Belongs to the ABC transporter superfamily.</text>
</comment>
<protein>
    <submittedName>
        <fullName evidence="12">Methionine import ATP-binding protein MetN 2</fullName>
    </submittedName>
</protein>
<evidence type="ECO:0000256" key="5">
    <source>
        <dbReference type="ARBA" id="ARBA00022840"/>
    </source>
</evidence>
<dbReference type="SMART" id="SM00382">
    <property type="entry name" value="AAA"/>
    <property type="match status" value="1"/>
</dbReference>
<dbReference type="PROSITE" id="PS00211">
    <property type="entry name" value="ABC_TRANSPORTER_1"/>
    <property type="match status" value="1"/>
</dbReference>
<evidence type="ECO:0000256" key="2">
    <source>
        <dbReference type="ARBA" id="ARBA00022448"/>
    </source>
</evidence>
<dbReference type="GO" id="GO:0005524">
    <property type="term" value="F:ATP binding"/>
    <property type="evidence" value="ECO:0007669"/>
    <property type="project" value="UniProtKB-KW"/>
</dbReference>
<reference evidence="12" key="1">
    <citation type="submission" date="2022-07" db="EMBL/GenBank/DDBJ databases">
        <authorList>
            <person name="Kouya T."/>
            <person name="Ishiyama Y."/>
        </authorList>
    </citation>
    <scope>NUCLEOTIDE SEQUENCE</scope>
    <source>
        <strain evidence="12">WR16-4</strain>
    </source>
</reference>
<proteinExistence type="inferred from homology"/>
<dbReference type="AlphaFoldDB" id="A0A9W6B327"/>
<dbReference type="PROSITE" id="PS50893">
    <property type="entry name" value="ABC_TRANSPORTER_2"/>
    <property type="match status" value="1"/>
</dbReference>
<dbReference type="InterPro" id="IPR041701">
    <property type="entry name" value="MetN_ABC"/>
</dbReference>
<dbReference type="SUPFAM" id="SSF55021">
    <property type="entry name" value="ACT-like"/>
    <property type="match status" value="1"/>
</dbReference>
<dbReference type="RefSeq" id="WP_286136528.1">
    <property type="nucleotide sequence ID" value="NZ_BRPL01000002.1"/>
</dbReference>
<evidence type="ECO:0000256" key="9">
    <source>
        <dbReference type="ARBA" id="ARBA00049360"/>
    </source>
</evidence>
<dbReference type="GO" id="GO:0006865">
    <property type="term" value="P:amino acid transport"/>
    <property type="evidence" value="ECO:0007669"/>
    <property type="project" value="UniProtKB-KW"/>
</dbReference>
<evidence type="ECO:0000259" key="11">
    <source>
        <dbReference type="PROSITE" id="PS50893"/>
    </source>
</evidence>
<dbReference type="Proteomes" id="UP001144204">
    <property type="component" value="Unassembled WGS sequence"/>
</dbReference>
<keyword evidence="4" id="KW-0547">Nucleotide-binding</keyword>
<dbReference type="Pfam" id="PF00005">
    <property type="entry name" value="ABC_tran"/>
    <property type="match status" value="1"/>
</dbReference>
<name>A0A9W6B327_9LACO</name>
<dbReference type="CDD" id="cd03258">
    <property type="entry name" value="ABC_MetN_methionine_transporter"/>
    <property type="match status" value="1"/>
</dbReference>
<gene>
    <name evidence="12" type="primary">metN2</name>
    <name evidence="12" type="ORF">WR164_10480</name>
</gene>
<comment type="function">
    <text evidence="10">Part of the ABC transporter FtsEX involved in cellular division. Has ATPase activity. Essential for cell division and viability.</text>
</comment>
<dbReference type="InterPro" id="IPR027417">
    <property type="entry name" value="P-loop_NTPase"/>
</dbReference>
<dbReference type="PANTHER" id="PTHR43166:SF36">
    <property type="entry name" value="METHIONINE IMPORT ATP-BINDING PROTEIN METN 2"/>
    <property type="match status" value="1"/>
</dbReference>
<dbReference type="GO" id="GO:0016887">
    <property type="term" value="F:ATP hydrolysis activity"/>
    <property type="evidence" value="ECO:0007669"/>
    <property type="project" value="InterPro"/>
</dbReference>
<evidence type="ECO:0000256" key="1">
    <source>
        <dbReference type="ARBA" id="ARBA00005417"/>
    </source>
</evidence>
<dbReference type="PANTHER" id="PTHR43166">
    <property type="entry name" value="AMINO ACID IMPORT ATP-BINDING PROTEIN"/>
    <property type="match status" value="1"/>
</dbReference>
<keyword evidence="13" id="KW-1185">Reference proteome</keyword>
<dbReference type="InterPro" id="IPR018449">
    <property type="entry name" value="NIL_domain"/>
</dbReference>
<organism evidence="12 13">
    <name type="scientific">Philodulcilactobacillus myokoensis</name>
    <dbReference type="NCBI Taxonomy" id="2929573"/>
    <lineage>
        <taxon>Bacteria</taxon>
        <taxon>Bacillati</taxon>
        <taxon>Bacillota</taxon>
        <taxon>Bacilli</taxon>
        <taxon>Lactobacillales</taxon>
        <taxon>Lactobacillaceae</taxon>
        <taxon>Philodulcilactobacillus</taxon>
    </lineage>
</organism>
<evidence type="ECO:0000256" key="8">
    <source>
        <dbReference type="ARBA" id="ARBA00023136"/>
    </source>
</evidence>
<keyword evidence="5 12" id="KW-0067">ATP-binding</keyword>
<keyword evidence="7" id="KW-0029">Amino-acid transport</keyword>
<accession>A0A9W6B327</accession>